<accession>W7XFW6</accession>
<name>W7XFW6_TETTS</name>
<dbReference type="Gene3D" id="2.60.120.10">
    <property type="entry name" value="Jelly Rolls"/>
    <property type="match status" value="1"/>
</dbReference>
<dbReference type="PANTHER" id="PTHR10217">
    <property type="entry name" value="VOLTAGE AND LIGAND GATED POTASSIUM CHANNEL"/>
    <property type="match status" value="1"/>
</dbReference>
<keyword evidence="2" id="KW-0812">Transmembrane</keyword>
<dbReference type="PANTHER" id="PTHR10217:SF435">
    <property type="entry name" value="POTASSIUM VOLTAGE-GATED CHANNEL PROTEIN EAG"/>
    <property type="match status" value="1"/>
</dbReference>
<evidence type="ECO:0000259" key="3">
    <source>
        <dbReference type="PROSITE" id="PS50042"/>
    </source>
</evidence>
<sequence>MNLQLQSKLQAYYDLLKLVFYIIILIHIFGCGFYFVGVYSSESFDERNWIKTQNLVQSSKIEQYINSIYFITITMVTIGYGDIYPINQYEKLYTIIVAFITCGFFAFSLNLIGEIAQNIQKKSMQLQQKQQIIQSYLNSRQIENVSQMRVLKYLEFLNGSQEETNIEGQRILQTCSKSIREDILREYYGKILSKCQIIKDNFSQELINRLSLKMKEKSFAPGETIIEKGSYLQELYFIKSGKIEYFFKTQNENKYISDNENQIVDFKIFISQSESDIQVRSQGITTVIYIEYNQFIETFEHLKNDKEKLCQIKDQFIYGQSYQYPCQSCGQYKHTIFNCPQVTFRINKSQLLKRYNHSQFQQRDEYFDRFKYSSKNKKFKTFQQNYQVKMDLKLIRCDLVNYFYNLKQDSIASQQLILKIQNDKEFYQTLPKIYQYWFNQKDENENDNKDNFQDKQIFNSQLGLFYEQNNNQYTSSSLSSCSSDYSDTLKQLTQVSKTNQERCPSISKQESIQTSVIFGNENQKSIPHSKADLEAEPQSCHQVPSDNKIAIPNLNRHHNNCSMIEDSLSPSSQKQIPIDSQNEQNGVDQLKQQISNKVKFNIQRRETRNKTKKVTTLIVNTQPDQRQQSRTSLNSKNYKEPNSPVDEHHKDSIMNTNAISGHNTSNIQVIQQKGMHRVSLVQYQLQEQINMLQDLLRSQKRNSSRGFTQNNSTLSKLKSIKYQQDIKGLYINPNSHQNINFNNKHHSRLKNLSFQDNATFFEQDYIFGKCGKEFEIVKELEFYFPKFNFTQVIKSYKKFLSFQKRQKNQQEDYGLLKSVKKNMSMKPKTQFFKAV</sequence>
<dbReference type="PROSITE" id="PS50042">
    <property type="entry name" value="CNMP_BINDING_3"/>
    <property type="match status" value="1"/>
</dbReference>
<evidence type="ECO:0000256" key="2">
    <source>
        <dbReference type="SAM" id="Phobius"/>
    </source>
</evidence>
<protein>
    <submittedName>
        <fullName evidence="4">Cation channel family protein</fullName>
    </submittedName>
</protein>
<reference evidence="5" key="1">
    <citation type="journal article" date="2006" name="PLoS Biol.">
        <title>Macronuclear genome sequence of the ciliate Tetrahymena thermophila, a model eukaryote.</title>
        <authorList>
            <person name="Eisen J.A."/>
            <person name="Coyne R.S."/>
            <person name="Wu M."/>
            <person name="Wu D."/>
            <person name="Thiagarajan M."/>
            <person name="Wortman J.R."/>
            <person name="Badger J.H."/>
            <person name="Ren Q."/>
            <person name="Amedeo P."/>
            <person name="Jones K.M."/>
            <person name="Tallon L.J."/>
            <person name="Delcher A.L."/>
            <person name="Salzberg S.L."/>
            <person name="Silva J.C."/>
            <person name="Haas B.J."/>
            <person name="Majoros W.H."/>
            <person name="Farzad M."/>
            <person name="Carlton J.M."/>
            <person name="Smith R.K. Jr."/>
            <person name="Garg J."/>
            <person name="Pearlman R.E."/>
            <person name="Karrer K.M."/>
            <person name="Sun L."/>
            <person name="Manning G."/>
            <person name="Elde N.C."/>
            <person name="Turkewitz A.P."/>
            <person name="Asai D.J."/>
            <person name="Wilkes D.E."/>
            <person name="Wang Y."/>
            <person name="Cai H."/>
            <person name="Collins K."/>
            <person name="Stewart B.A."/>
            <person name="Lee S.R."/>
            <person name="Wilamowska K."/>
            <person name="Weinberg Z."/>
            <person name="Ruzzo W.L."/>
            <person name="Wloga D."/>
            <person name="Gaertig J."/>
            <person name="Frankel J."/>
            <person name="Tsao C.-C."/>
            <person name="Gorovsky M.A."/>
            <person name="Keeling P.J."/>
            <person name="Waller R.F."/>
            <person name="Patron N.J."/>
            <person name="Cherry J.M."/>
            <person name="Stover N.A."/>
            <person name="Krieger C.J."/>
            <person name="del Toro C."/>
            <person name="Ryder H.F."/>
            <person name="Williamson S.C."/>
            <person name="Barbeau R.A."/>
            <person name="Hamilton E.P."/>
            <person name="Orias E."/>
        </authorList>
    </citation>
    <scope>NUCLEOTIDE SEQUENCE [LARGE SCALE GENOMIC DNA]</scope>
    <source>
        <strain evidence="5">SB210</strain>
    </source>
</reference>
<dbReference type="Proteomes" id="UP000009168">
    <property type="component" value="Unassembled WGS sequence"/>
</dbReference>
<dbReference type="GO" id="GO:0005249">
    <property type="term" value="F:voltage-gated potassium channel activity"/>
    <property type="evidence" value="ECO:0007669"/>
    <property type="project" value="TreeGrafter"/>
</dbReference>
<dbReference type="InterPro" id="IPR014710">
    <property type="entry name" value="RmlC-like_jellyroll"/>
</dbReference>
<organism evidence="4 5">
    <name type="scientific">Tetrahymena thermophila (strain SB210)</name>
    <dbReference type="NCBI Taxonomy" id="312017"/>
    <lineage>
        <taxon>Eukaryota</taxon>
        <taxon>Sar</taxon>
        <taxon>Alveolata</taxon>
        <taxon>Ciliophora</taxon>
        <taxon>Intramacronucleata</taxon>
        <taxon>Oligohymenophorea</taxon>
        <taxon>Hymenostomatida</taxon>
        <taxon>Tetrahymenina</taxon>
        <taxon>Tetrahymenidae</taxon>
        <taxon>Tetrahymena</taxon>
    </lineage>
</organism>
<dbReference type="SUPFAM" id="SSF81324">
    <property type="entry name" value="Voltage-gated potassium channels"/>
    <property type="match status" value="1"/>
</dbReference>
<dbReference type="InParanoid" id="W7XFW6"/>
<keyword evidence="2" id="KW-0472">Membrane</keyword>
<dbReference type="AlphaFoldDB" id="W7XFW6"/>
<feature type="transmembrane region" description="Helical" evidence="2">
    <location>
        <begin position="61"/>
        <end position="80"/>
    </location>
</feature>
<dbReference type="InterPro" id="IPR000595">
    <property type="entry name" value="cNMP-bd_dom"/>
</dbReference>
<keyword evidence="2" id="KW-1133">Transmembrane helix</keyword>
<dbReference type="GO" id="GO:0042391">
    <property type="term" value="P:regulation of membrane potential"/>
    <property type="evidence" value="ECO:0007669"/>
    <property type="project" value="TreeGrafter"/>
</dbReference>
<dbReference type="InterPro" id="IPR050818">
    <property type="entry name" value="KCNH_animal-type"/>
</dbReference>
<dbReference type="Pfam" id="PF07885">
    <property type="entry name" value="Ion_trans_2"/>
    <property type="match status" value="1"/>
</dbReference>
<gene>
    <name evidence="4" type="ORF">TTHERM_001326843</name>
</gene>
<dbReference type="KEGG" id="tet:TTHERM_001326843"/>
<keyword evidence="5" id="KW-1185">Reference proteome</keyword>
<dbReference type="SUPFAM" id="SSF51206">
    <property type="entry name" value="cAMP-binding domain-like"/>
    <property type="match status" value="1"/>
</dbReference>
<dbReference type="EMBL" id="GG662578">
    <property type="protein sequence ID" value="EWS72926.1"/>
    <property type="molecule type" value="Genomic_DNA"/>
</dbReference>
<dbReference type="GeneID" id="24442165"/>
<feature type="transmembrane region" description="Helical" evidence="2">
    <location>
        <begin position="20"/>
        <end position="40"/>
    </location>
</feature>
<dbReference type="Gene3D" id="1.10.287.70">
    <property type="match status" value="1"/>
</dbReference>
<evidence type="ECO:0000256" key="1">
    <source>
        <dbReference type="SAM" id="MobiDB-lite"/>
    </source>
</evidence>
<evidence type="ECO:0000313" key="4">
    <source>
        <dbReference type="EMBL" id="EWS72926.1"/>
    </source>
</evidence>
<dbReference type="InterPro" id="IPR013099">
    <property type="entry name" value="K_chnl_dom"/>
</dbReference>
<dbReference type="OrthoDB" id="421226at2759"/>
<feature type="transmembrane region" description="Helical" evidence="2">
    <location>
        <begin position="92"/>
        <end position="112"/>
    </location>
</feature>
<feature type="region of interest" description="Disordered" evidence="1">
    <location>
        <begin position="620"/>
        <end position="650"/>
    </location>
</feature>
<dbReference type="GO" id="GO:0005886">
    <property type="term" value="C:plasma membrane"/>
    <property type="evidence" value="ECO:0007669"/>
    <property type="project" value="TreeGrafter"/>
</dbReference>
<dbReference type="RefSeq" id="XP_012654540.1">
    <property type="nucleotide sequence ID" value="XM_012799086.1"/>
</dbReference>
<dbReference type="InterPro" id="IPR018490">
    <property type="entry name" value="cNMP-bd_dom_sf"/>
</dbReference>
<proteinExistence type="predicted"/>
<feature type="domain" description="Cyclic nucleotide-binding" evidence="3">
    <location>
        <begin position="198"/>
        <end position="257"/>
    </location>
</feature>
<evidence type="ECO:0000313" key="5">
    <source>
        <dbReference type="Proteomes" id="UP000009168"/>
    </source>
</evidence>
<dbReference type="CDD" id="cd00038">
    <property type="entry name" value="CAP_ED"/>
    <property type="match status" value="1"/>
</dbReference>
<feature type="compositionally biased region" description="Polar residues" evidence="1">
    <location>
        <begin position="620"/>
        <end position="636"/>
    </location>
</feature>